<dbReference type="EMBL" id="QXDL01000230">
    <property type="protein sequence ID" value="RIH80366.1"/>
    <property type="molecule type" value="Genomic_DNA"/>
</dbReference>
<dbReference type="PANTHER" id="PTHR43309:SF4">
    <property type="entry name" value="CARBOXYLTRANSFERASE DOMAIN-CONTAINING PROTEIN"/>
    <property type="match status" value="1"/>
</dbReference>
<dbReference type="SMART" id="SM00796">
    <property type="entry name" value="AHS1"/>
    <property type="match status" value="1"/>
</dbReference>
<proteinExistence type="predicted"/>
<dbReference type="AlphaFoldDB" id="A0A399E951"/>
<dbReference type="Proteomes" id="UP000265715">
    <property type="component" value="Unassembled WGS sequence"/>
</dbReference>
<dbReference type="GO" id="GO:0016787">
    <property type="term" value="F:hydrolase activity"/>
    <property type="evidence" value="ECO:0007669"/>
    <property type="project" value="UniProtKB-KW"/>
</dbReference>
<dbReference type="InterPro" id="IPR003778">
    <property type="entry name" value="CT_A_B"/>
</dbReference>
<dbReference type="Gene3D" id="2.40.100.10">
    <property type="entry name" value="Cyclophilin-like"/>
    <property type="match status" value="2"/>
</dbReference>
<evidence type="ECO:0000313" key="8">
    <source>
        <dbReference type="Proteomes" id="UP000265715"/>
    </source>
</evidence>
<organism evidence="7 8">
    <name type="scientific">Calidithermus terrae</name>
    <dbReference type="NCBI Taxonomy" id="1408545"/>
    <lineage>
        <taxon>Bacteria</taxon>
        <taxon>Thermotogati</taxon>
        <taxon>Deinococcota</taxon>
        <taxon>Deinococci</taxon>
        <taxon>Thermales</taxon>
        <taxon>Thermaceae</taxon>
        <taxon>Calidithermus</taxon>
    </lineage>
</organism>
<reference evidence="7 8" key="1">
    <citation type="submission" date="2018-08" db="EMBL/GenBank/DDBJ databases">
        <title>Meiothermus terrae DSM 26712 genome sequencing project.</title>
        <authorList>
            <person name="Da Costa M.S."/>
            <person name="Albuquerque L."/>
            <person name="Raposo P."/>
            <person name="Froufe H.J.C."/>
            <person name="Barroso C.S."/>
            <person name="Egas C."/>
        </authorList>
    </citation>
    <scope>NUCLEOTIDE SEQUENCE [LARGE SCALE GENOMIC DNA]</scope>
    <source>
        <strain evidence="7 8">DSM 26712</strain>
    </source>
</reference>
<dbReference type="NCBIfam" id="TIGR00370">
    <property type="entry name" value="5-oxoprolinase subunit PxpB"/>
    <property type="match status" value="1"/>
</dbReference>
<dbReference type="Pfam" id="PF02682">
    <property type="entry name" value="CT_C_D"/>
    <property type="match status" value="1"/>
</dbReference>
<dbReference type="Gene3D" id="3.30.1360.40">
    <property type="match status" value="1"/>
</dbReference>
<dbReference type="PANTHER" id="PTHR43309">
    <property type="entry name" value="5-OXOPROLINASE SUBUNIT C"/>
    <property type="match status" value="1"/>
</dbReference>
<dbReference type="SUPFAM" id="SSF50891">
    <property type="entry name" value="Cyclophilin-like"/>
    <property type="match status" value="2"/>
</dbReference>
<comment type="caution">
    <text evidence="7">The sequence shown here is derived from an EMBL/GenBank/DDBJ whole genome shotgun (WGS) entry which is preliminary data.</text>
</comment>
<name>A0A399E951_9DEIN</name>
<feature type="domain" description="Carboxyltransferase" evidence="5">
    <location>
        <begin position="3"/>
        <end position="189"/>
    </location>
</feature>
<evidence type="ECO:0000256" key="1">
    <source>
        <dbReference type="ARBA" id="ARBA00022741"/>
    </source>
</evidence>
<dbReference type="OrthoDB" id="9782422at2"/>
<dbReference type="SUPFAM" id="SSF160467">
    <property type="entry name" value="PH0987 N-terminal domain-like"/>
    <property type="match status" value="1"/>
</dbReference>
<accession>A0A399E951</accession>
<evidence type="ECO:0000256" key="4">
    <source>
        <dbReference type="SAM" id="MobiDB-lite"/>
    </source>
</evidence>
<keyword evidence="8" id="KW-1185">Reference proteome</keyword>
<evidence type="ECO:0000259" key="5">
    <source>
        <dbReference type="SMART" id="SM00796"/>
    </source>
</evidence>
<dbReference type="InterPro" id="IPR003833">
    <property type="entry name" value="CT_C_D"/>
</dbReference>
<feature type="region of interest" description="Disordered" evidence="4">
    <location>
        <begin position="193"/>
        <end position="215"/>
    </location>
</feature>
<keyword evidence="3" id="KW-0067">ATP-binding</keyword>
<dbReference type="InterPro" id="IPR010016">
    <property type="entry name" value="PxpB"/>
</dbReference>
<feature type="domain" description="Carboxyltransferase" evidence="6">
    <location>
        <begin position="244"/>
        <end position="497"/>
    </location>
</feature>
<dbReference type="InterPro" id="IPR029000">
    <property type="entry name" value="Cyclophilin-like_dom_sf"/>
</dbReference>
<evidence type="ECO:0000256" key="2">
    <source>
        <dbReference type="ARBA" id="ARBA00022801"/>
    </source>
</evidence>
<dbReference type="Pfam" id="PF02626">
    <property type="entry name" value="CT_A_B"/>
    <property type="match status" value="1"/>
</dbReference>
<evidence type="ECO:0000313" key="7">
    <source>
        <dbReference type="EMBL" id="RIH80366.1"/>
    </source>
</evidence>
<protein>
    <submittedName>
        <fullName evidence="7">KipI antagonist</fullName>
    </submittedName>
</protein>
<evidence type="ECO:0000259" key="6">
    <source>
        <dbReference type="SMART" id="SM00797"/>
    </source>
</evidence>
<dbReference type="InterPro" id="IPR052708">
    <property type="entry name" value="PxpC"/>
</dbReference>
<sequence length="497" mass="53175">MPGFYLPFAQKPDPAANARLQALARALLNDPLPGVSDVVPGYVNLYVEYGDGSAEAAVRAWVERHAGAVLEPAPSRRVEVGVRYDGEDLEEVARRTGLSVAEVVELHSRATYHVYALGFTPGFAFMGDVDERLRLPRRAAPRKQVPAHRVAMAAGQTGVYPLPSPGGWHLLGTALEAVYDPRRAEPFRLQPGDRVRFRPADGPTPPVPERLELLPPEPRHPLLRVEEPGLLDLVVDAGRFRAGRFGLARSGPLDPRSARLANALVGNPPGTPLLELNLTGPVFSVLRPAVLALAGYGVEAVLDGEAVPSGQSFAVRPGQTLRFRPTPQGVRAYLAAAGGLESGRFLGSASVDLRGLVGRALRAGDVLGVAEPRAVRPGFRHPQPELPPRPRVRLLPGPQFSREALEALCARALEVGTADRMGMRLAARHEVPGGEVVSEATPLGAVQVPPGGQPIVLLNDRGTLGGYAKPALVHPADLPHLAQLRPGQQLRFVSRER</sequence>
<dbReference type="SMART" id="SM00797">
    <property type="entry name" value="AHS2"/>
    <property type="match status" value="1"/>
</dbReference>
<evidence type="ECO:0000256" key="3">
    <source>
        <dbReference type="ARBA" id="ARBA00022840"/>
    </source>
</evidence>
<dbReference type="RefSeq" id="WP_119316416.1">
    <property type="nucleotide sequence ID" value="NZ_QXDL01000230.1"/>
</dbReference>
<dbReference type="GO" id="GO:0005524">
    <property type="term" value="F:ATP binding"/>
    <property type="evidence" value="ECO:0007669"/>
    <property type="project" value="UniProtKB-KW"/>
</dbReference>
<keyword evidence="1" id="KW-0547">Nucleotide-binding</keyword>
<gene>
    <name evidence="7" type="primary">kipA</name>
    <name evidence="7" type="ORF">Mterra_03517</name>
</gene>
<keyword evidence="2" id="KW-0378">Hydrolase</keyword>